<dbReference type="EMBL" id="BK032510">
    <property type="protein sequence ID" value="DAF43775.1"/>
    <property type="molecule type" value="Genomic_DNA"/>
</dbReference>
<name>A0A8S5RYY4_9CAUD</name>
<organism evidence="1">
    <name type="scientific">Myoviridae sp. ctNQV2</name>
    <dbReference type="NCBI Taxonomy" id="2827683"/>
    <lineage>
        <taxon>Viruses</taxon>
        <taxon>Duplodnaviria</taxon>
        <taxon>Heunggongvirae</taxon>
        <taxon>Uroviricota</taxon>
        <taxon>Caudoviricetes</taxon>
    </lineage>
</organism>
<reference evidence="1" key="1">
    <citation type="journal article" date="2021" name="Proc. Natl. Acad. Sci. U.S.A.">
        <title>A Catalog of Tens of Thousands of Viruses from Human Metagenomes Reveals Hidden Associations with Chronic Diseases.</title>
        <authorList>
            <person name="Tisza M.J."/>
            <person name="Buck C.B."/>
        </authorList>
    </citation>
    <scope>NUCLEOTIDE SEQUENCE</scope>
    <source>
        <strain evidence="1">CtNQV2</strain>
    </source>
</reference>
<protein>
    <submittedName>
        <fullName evidence="1">Uncharacterized protein</fullName>
    </submittedName>
</protein>
<evidence type="ECO:0000313" key="1">
    <source>
        <dbReference type="EMBL" id="DAF43775.1"/>
    </source>
</evidence>
<sequence>MKKVDINRILTDVLSVVFNNEGSNSPEDITDYVDSETILDYMLEDNDYFLSNFLTYLESAYMNGKYPCNDGDKCYYNVLFVMMRNPHYKEKCQDFMNRYGFDLDIINRDFL</sequence>
<proteinExistence type="predicted"/>
<accession>A0A8S5RYY4</accession>